<dbReference type="EMBL" id="AEWV01000046">
    <property type="protein sequence ID" value="EGC16108.1"/>
    <property type="molecule type" value="Genomic_DNA"/>
</dbReference>
<accession>F0F2U6</accession>
<name>F0F2U6_9NEIS</name>
<dbReference type="AlphaFoldDB" id="F0F2U6"/>
<dbReference type="HOGENOM" id="CLU_3136655_0_0_4"/>
<organism evidence="1 2">
    <name type="scientific">Kingella denitrificans ATCC 33394</name>
    <dbReference type="NCBI Taxonomy" id="888741"/>
    <lineage>
        <taxon>Bacteria</taxon>
        <taxon>Pseudomonadati</taxon>
        <taxon>Pseudomonadota</taxon>
        <taxon>Betaproteobacteria</taxon>
        <taxon>Neisseriales</taxon>
        <taxon>Neisseriaceae</taxon>
        <taxon>Kingella</taxon>
    </lineage>
</organism>
<dbReference type="Proteomes" id="UP000004088">
    <property type="component" value="Unassembled WGS sequence"/>
</dbReference>
<reference evidence="1 2" key="1">
    <citation type="submission" date="2011-01" db="EMBL/GenBank/DDBJ databases">
        <authorList>
            <person name="Muzny D."/>
            <person name="Qin X."/>
            <person name="Deng J."/>
            <person name="Jiang H."/>
            <person name="Liu Y."/>
            <person name="Qu J."/>
            <person name="Song X.-Z."/>
            <person name="Zhang L."/>
            <person name="Thornton R."/>
            <person name="Coyle M."/>
            <person name="Francisco L."/>
            <person name="Jackson L."/>
            <person name="Javaid M."/>
            <person name="Korchina V."/>
            <person name="Kovar C."/>
            <person name="Mata R."/>
            <person name="Mathew T."/>
            <person name="Ngo R."/>
            <person name="Nguyen L."/>
            <person name="Nguyen N."/>
            <person name="Okwuonu G."/>
            <person name="Ongeri F."/>
            <person name="Pham C."/>
            <person name="Simmons D."/>
            <person name="Wilczek-Boney K."/>
            <person name="Hale W."/>
            <person name="Jakkamsetti A."/>
            <person name="Pham P."/>
            <person name="Ruth R."/>
            <person name="San Lucas F."/>
            <person name="Warren J."/>
            <person name="Zhang J."/>
            <person name="Zhao Z."/>
            <person name="Zhou C."/>
            <person name="Zhu D."/>
            <person name="Lee S."/>
            <person name="Bess C."/>
            <person name="Blankenburg K."/>
            <person name="Forbes L."/>
            <person name="Fu Q."/>
            <person name="Gubbala S."/>
            <person name="Hirani K."/>
            <person name="Jayaseelan J.C."/>
            <person name="Lara F."/>
            <person name="Munidasa M."/>
            <person name="Palculict T."/>
            <person name="Patil S."/>
            <person name="Pu L.-L."/>
            <person name="Saada N."/>
            <person name="Tang L."/>
            <person name="Weissenberger G."/>
            <person name="Zhu Y."/>
            <person name="Hemphill L."/>
            <person name="Shang Y."/>
            <person name="Youmans B."/>
            <person name="Ayvaz T."/>
            <person name="Ross M."/>
            <person name="Santibanez J."/>
            <person name="Aqrawi P."/>
            <person name="Gross S."/>
            <person name="Joshi V."/>
            <person name="Fowler G."/>
            <person name="Nazareth L."/>
            <person name="Reid J."/>
            <person name="Worley K."/>
            <person name="Petrosino J."/>
            <person name="Highlander S."/>
            <person name="Gibbs R."/>
        </authorList>
    </citation>
    <scope>NUCLEOTIDE SEQUENCE [LARGE SCALE GENOMIC DNA]</scope>
    <source>
        <strain evidence="1 2">ATCC 33394</strain>
    </source>
</reference>
<proteinExistence type="predicted"/>
<sequence>MRHKNPCCCEGQKNEKAKYTQIYTKRPEFIIRDRWSRAAARKAACTPET</sequence>
<keyword evidence="2" id="KW-1185">Reference proteome</keyword>
<comment type="caution">
    <text evidence="1">The sequence shown here is derived from an EMBL/GenBank/DDBJ whole genome shotgun (WGS) entry which is preliminary data.</text>
</comment>
<evidence type="ECO:0000313" key="2">
    <source>
        <dbReference type="Proteomes" id="UP000004088"/>
    </source>
</evidence>
<evidence type="ECO:0000313" key="1">
    <source>
        <dbReference type="EMBL" id="EGC16108.1"/>
    </source>
</evidence>
<protein>
    <submittedName>
        <fullName evidence="1">Uncharacterized protein</fullName>
    </submittedName>
</protein>
<gene>
    <name evidence="1" type="ORF">HMPREF9098_2431</name>
</gene>